<protein>
    <submittedName>
        <fullName evidence="2">Uncharacterized protein</fullName>
    </submittedName>
</protein>
<gene>
    <name evidence="2" type="ORF">CEPIT_LOCUS13361</name>
</gene>
<evidence type="ECO:0000313" key="2">
    <source>
        <dbReference type="EMBL" id="CAH9095718.1"/>
    </source>
</evidence>
<comment type="caution">
    <text evidence="2">The sequence shown here is derived from an EMBL/GenBank/DDBJ whole genome shotgun (WGS) entry which is preliminary data.</text>
</comment>
<accession>A0AAV0DCS0</accession>
<sequence length="177" mass="19794">MESSSNSLSNSAASSVAQAPTMRPKEEQEVTSANAKEEVKEKKVPEEKTLKRSPIECCRGEYYREFLKYVAALAFSFRLLEEAQNEKFKRYEAECTQYLMSKYFSDKTIFGGNIFDVKMTIDGEPIKVSRFPGYLSYADPANFQDESSCSSNSTAGTPTCSANGNHHTSLKNENSNI</sequence>
<dbReference type="EMBL" id="CAMAPF010000085">
    <property type="protein sequence ID" value="CAH9095718.1"/>
    <property type="molecule type" value="Genomic_DNA"/>
</dbReference>
<keyword evidence="3" id="KW-1185">Reference proteome</keyword>
<reference evidence="2" key="1">
    <citation type="submission" date="2022-07" db="EMBL/GenBank/DDBJ databases">
        <authorList>
            <person name="Macas J."/>
            <person name="Novak P."/>
            <person name="Neumann P."/>
        </authorList>
    </citation>
    <scope>NUCLEOTIDE SEQUENCE</scope>
</reference>
<feature type="compositionally biased region" description="Low complexity" evidence="1">
    <location>
        <begin position="1"/>
        <end position="15"/>
    </location>
</feature>
<name>A0AAV0DCS0_9ASTE</name>
<organism evidence="2 3">
    <name type="scientific">Cuscuta epithymum</name>
    <dbReference type="NCBI Taxonomy" id="186058"/>
    <lineage>
        <taxon>Eukaryota</taxon>
        <taxon>Viridiplantae</taxon>
        <taxon>Streptophyta</taxon>
        <taxon>Embryophyta</taxon>
        <taxon>Tracheophyta</taxon>
        <taxon>Spermatophyta</taxon>
        <taxon>Magnoliopsida</taxon>
        <taxon>eudicotyledons</taxon>
        <taxon>Gunneridae</taxon>
        <taxon>Pentapetalae</taxon>
        <taxon>asterids</taxon>
        <taxon>lamiids</taxon>
        <taxon>Solanales</taxon>
        <taxon>Convolvulaceae</taxon>
        <taxon>Cuscuteae</taxon>
        <taxon>Cuscuta</taxon>
        <taxon>Cuscuta subgen. Cuscuta</taxon>
    </lineage>
</organism>
<feature type="region of interest" description="Disordered" evidence="1">
    <location>
        <begin position="148"/>
        <end position="177"/>
    </location>
</feature>
<feature type="region of interest" description="Disordered" evidence="1">
    <location>
        <begin position="1"/>
        <end position="46"/>
    </location>
</feature>
<evidence type="ECO:0000313" key="3">
    <source>
        <dbReference type="Proteomes" id="UP001152523"/>
    </source>
</evidence>
<dbReference type="PANTHER" id="PTHR36078">
    <property type="entry name" value="BNACNNG21220D PROTEIN"/>
    <property type="match status" value="1"/>
</dbReference>
<dbReference type="AlphaFoldDB" id="A0AAV0DCS0"/>
<dbReference type="Proteomes" id="UP001152523">
    <property type="component" value="Unassembled WGS sequence"/>
</dbReference>
<proteinExistence type="predicted"/>
<feature type="compositionally biased region" description="Basic and acidic residues" evidence="1">
    <location>
        <begin position="35"/>
        <end position="46"/>
    </location>
</feature>
<dbReference type="PANTHER" id="PTHR36078:SF2">
    <property type="entry name" value="OS09G0473966 PROTEIN"/>
    <property type="match status" value="1"/>
</dbReference>
<evidence type="ECO:0000256" key="1">
    <source>
        <dbReference type="SAM" id="MobiDB-lite"/>
    </source>
</evidence>